<proteinExistence type="predicted"/>
<dbReference type="Proteomes" id="UP000824782">
    <property type="component" value="Unassembled WGS sequence"/>
</dbReference>
<dbReference type="EMBL" id="WNYA01000001">
    <property type="protein sequence ID" value="KAG8591848.1"/>
    <property type="molecule type" value="Genomic_DNA"/>
</dbReference>
<dbReference type="AlphaFoldDB" id="A0AAV7D6I4"/>
<evidence type="ECO:0000313" key="1">
    <source>
        <dbReference type="EMBL" id="KAG8591848.1"/>
    </source>
</evidence>
<sequence>MLWSSGFVWAFAVPYEFFKFCDIYQLIYWKLLQGPCSRKLISRPQNSCKPSHFVFQVVTICIALYEYNHFLHASLCSVAVLEEYLTNELRMSL</sequence>
<gene>
    <name evidence="1" type="ORF">GDO81_000330</name>
</gene>
<evidence type="ECO:0008006" key="3">
    <source>
        <dbReference type="Google" id="ProtNLM"/>
    </source>
</evidence>
<comment type="caution">
    <text evidence="1">The sequence shown here is derived from an EMBL/GenBank/DDBJ whole genome shotgun (WGS) entry which is preliminary data.</text>
</comment>
<evidence type="ECO:0000313" key="2">
    <source>
        <dbReference type="Proteomes" id="UP000824782"/>
    </source>
</evidence>
<name>A0AAV7D6I4_ENGPU</name>
<organism evidence="1 2">
    <name type="scientific">Engystomops pustulosus</name>
    <name type="common">Tungara frog</name>
    <name type="synonym">Physalaemus pustulosus</name>
    <dbReference type="NCBI Taxonomy" id="76066"/>
    <lineage>
        <taxon>Eukaryota</taxon>
        <taxon>Metazoa</taxon>
        <taxon>Chordata</taxon>
        <taxon>Craniata</taxon>
        <taxon>Vertebrata</taxon>
        <taxon>Euteleostomi</taxon>
        <taxon>Amphibia</taxon>
        <taxon>Batrachia</taxon>
        <taxon>Anura</taxon>
        <taxon>Neobatrachia</taxon>
        <taxon>Hyloidea</taxon>
        <taxon>Leptodactylidae</taxon>
        <taxon>Leiuperinae</taxon>
        <taxon>Engystomops</taxon>
    </lineage>
</organism>
<keyword evidence="2" id="KW-1185">Reference proteome</keyword>
<protein>
    <recommendedName>
        <fullName evidence="3">Secreted protein</fullName>
    </recommendedName>
</protein>
<accession>A0AAV7D6I4</accession>
<reference evidence="1" key="1">
    <citation type="thesis" date="2020" institute="ProQuest LLC" country="789 East Eisenhower Parkway, Ann Arbor, MI, USA">
        <title>Comparative Genomics and Chromosome Evolution.</title>
        <authorList>
            <person name="Mudd A.B."/>
        </authorList>
    </citation>
    <scope>NUCLEOTIDE SEQUENCE</scope>
    <source>
        <strain evidence="1">237g6f4</strain>
        <tissue evidence="1">Blood</tissue>
    </source>
</reference>